<accession>A0A2K1FTM0</accession>
<reference evidence="2 8" key="4">
    <citation type="submission" date="2019-07" db="EMBL/GenBank/DDBJ databases">
        <title>Genome sequencing of the stress-tolerant strain Azospirillum brasilense Az19.</title>
        <authorList>
            <person name="Maroniche G.A."/>
            <person name="Garcia J.E."/>
            <person name="Pagnussat L."/>
            <person name="Amenta M."/>
            <person name="Creus C.M."/>
        </authorList>
    </citation>
    <scope>NUCLEOTIDE SEQUENCE [LARGE SCALE GENOMIC DNA]</scope>
    <source>
        <strain evidence="2 8">Az19</strain>
    </source>
</reference>
<reference evidence="4 7" key="3">
    <citation type="submission" date="2018-09" db="EMBL/GenBank/DDBJ databases">
        <title>Whole genome based analysis of evolution and adaptive divergence in Indian and Brazilian strains of Azospirillum brasilense.</title>
        <authorList>
            <person name="Singh C."/>
            <person name="Tripathi A.K."/>
        </authorList>
    </citation>
    <scope>NUCLEOTIDE SEQUENCE [LARGE SCALE GENOMIC DNA]</scope>
    <source>
        <strain evidence="4 7">MTCC4035</strain>
        <plasmid evidence="4 7">p3</plasmid>
    </source>
</reference>
<dbReference type="EMBL" id="CP032324">
    <property type="protein sequence ID" value="QCN99378.1"/>
    <property type="molecule type" value="Genomic_DNA"/>
</dbReference>
<protein>
    <submittedName>
        <fullName evidence="3">2-methylfumaryl-CoA isomerase</fullName>
    </submittedName>
    <submittedName>
        <fullName evidence="1">Dehydratase</fullName>
    </submittedName>
</protein>
<dbReference type="Proteomes" id="UP000236268">
    <property type="component" value="Unassembled WGS sequence"/>
</dbReference>
<dbReference type="EMBL" id="POWG01000039">
    <property type="protein sequence ID" value="PNQ95887.1"/>
    <property type="molecule type" value="Genomic_DNA"/>
</dbReference>
<dbReference type="Pfam" id="PF02515">
    <property type="entry name" value="CoA_transf_3"/>
    <property type="match status" value="1"/>
</dbReference>
<dbReference type="EMBL" id="CP007797">
    <property type="protein sequence ID" value="AIB16170.1"/>
    <property type="molecule type" value="Genomic_DNA"/>
</dbReference>
<evidence type="ECO:0000313" key="6">
    <source>
        <dbReference type="Proteomes" id="UP000236268"/>
    </source>
</evidence>
<accession>A0A060DTZ9</accession>
<dbReference type="Proteomes" id="UP000325333">
    <property type="component" value="Unassembled WGS sequence"/>
</dbReference>
<evidence type="ECO:0000313" key="7">
    <source>
        <dbReference type="Proteomes" id="UP000298595"/>
    </source>
</evidence>
<dbReference type="Proteomes" id="UP000027186">
    <property type="component" value="Plasmid AbAZ39_p4"/>
</dbReference>
<geneLocation type="plasmid" evidence="4 7">
    <name>p3</name>
</geneLocation>
<organism evidence="3 6">
    <name type="scientific">Azospirillum argentinense</name>
    <dbReference type="NCBI Taxonomy" id="2970906"/>
    <lineage>
        <taxon>Bacteria</taxon>
        <taxon>Pseudomonadati</taxon>
        <taxon>Pseudomonadota</taxon>
        <taxon>Alphaproteobacteria</taxon>
        <taxon>Rhodospirillales</taxon>
        <taxon>Azospirillaceae</taxon>
        <taxon>Azospirillum</taxon>
    </lineage>
</organism>
<dbReference type="EMBL" id="VEWN01000003">
    <property type="protein sequence ID" value="KAA1056798.1"/>
    <property type="molecule type" value="Genomic_DNA"/>
</dbReference>
<dbReference type="KEGG" id="abq:ABAZ39_30400"/>
<dbReference type="Gene3D" id="3.40.50.10540">
    <property type="entry name" value="Crotonobetainyl-coa:carnitine coa-transferase, domain 1"/>
    <property type="match status" value="1"/>
</dbReference>
<dbReference type="InterPro" id="IPR023606">
    <property type="entry name" value="CoA-Trfase_III_dom_1_sf"/>
</dbReference>
<sequence length="401" mass="42325">MSSLLSDLRVVEVSAFIAAPLGGMTLAQLGAEVIRIDPIGGNIDYRRWPVAPNGTSLYWTALNKAKRSVTLALDRPEGREIAQAIITASGENAGFLLTNLPASGWMGYEALSAKRDDLIMLRLTGNPDGSAAVDYTVNCASGFPMATGRGGEPVNHVLPAWDVAAGLYLATGLLAAERHRRRTGRGQEVTVALADVMLATVGNLGYLADVRVNGAVRPPMGNDLYGAYGRDFATADGRRAMVVAISNRQWKALGKATGLTERLAMIGPLMDVDMNDEGGRFVARDAISAVLAPWFAARTLSEVESAFAGAGVLWGPYRDFGQLVAEDARCSTANPLFREVEQPEVGPLLVPGSPLGFPGLGERTDHRPAPVLGQDTDAVLADLLGLPSAEIGRLHDAGIVA</sequence>
<gene>
    <name evidence="1" type="ORF">ABAZ39_30400</name>
    <name evidence="3" type="ORF">C1S70_26265</name>
    <name evidence="4" type="ORF">D3093_29570</name>
    <name evidence="2" type="ORF">FH063_003671</name>
</gene>
<dbReference type="InterPro" id="IPR050509">
    <property type="entry name" value="CoA-transferase_III"/>
</dbReference>
<evidence type="ECO:0000313" key="2">
    <source>
        <dbReference type="EMBL" id="KAA1056798.1"/>
    </source>
</evidence>
<dbReference type="SUPFAM" id="SSF89796">
    <property type="entry name" value="CoA-transferase family III (CaiB/BaiF)"/>
    <property type="match status" value="1"/>
</dbReference>
<dbReference type="PANTHER" id="PTHR48228">
    <property type="entry name" value="SUCCINYL-COA--D-CITRAMALATE COA-TRANSFERASE"/>
    <property type="match status" value="1"/>
</dbReference>
<dbReference type="Proteomes" id="UP000298595">
    <property type="component" value="Plasmid p3"/>
</dbReference>
<dbReference type="InterPro" id="IPR003673">
    <property type="entry name" value="CoA-Trfase_fam_III"/>
</dbReference>
<reference evidence="1 5" key="1">
    <citation type="journal article" date="2014" name="Genome Announc.">
        <title>Complete Genome Sequence of the Model Rhizosphere Strain Azospirillum brasilense Az39, Successfully Applied in Agriculture.</title>
        <authorList>
            <person name="Rivera D."/>
            <person name="Revale S."/>
            <person name="Molina R."/>
            <person name="Gualpa J."/>
            <person name="Puente M."/>
            <person name="Maroniche G."/>
            <person name="Paris G."/>
            <person name="Baker D."/>
            <person name="Clavijo B."/>
            <person name="McLay K."/>
            <person name="Spaepen S."/>
            <person name="Perticari A."/>
            <person name="Vazquez M."/>
            <person name="Wisniewski-Dye F."/>
            <person name="Watkins C."/>
            <person name="Martinez-Abarca F."/>
            <person name="Vanderleyden J."/>
            <person name="Cassan F."/>
        </authorList>
    </citation>
    <scope>NUCLEOTIDE SEQUENCE [LARGE SCALE GENOMIC DNA]</scope>
    <source>
        <strain evidence="1 5">Az39</strain>
        <plasmid evidence="1">AbAZ39_p4</plasmid>
    </source>
</reference>
<evidence type="ECO:0000313" key="8">
    <source>
        <dbReference type="Proteomes" id="UP000325333"/>
    </source>
</evidence>
<name>A0A2K1FTM0_9PROT</name>
<keyword evidence="3" id="KW-0413">Isomerase</keyword>
<evidence type="ECO:0000313" key="3">
    <source>
        <dbReference type="EMBL" id="PNQ95887.1"/>
    </source>
</evidence>
<dbReference type="GO" id="GO:0016853">
    <property type="term" value="F:isomerase activity"/>
    <property type="evidence" value="ECO:0007669"/>
    <property type="project" value="UniProtKB-KW"/>
</dbReference>
<dbReference type="Gene3D" id="3.30.1540.10">
    <property type="entry name" value="formyl-coa transferase, domain 3"/>
    <property type="match status" value="1"/>
</dbReference>
<dbReference type="AlphaFoldDB" id="A0A2K1FTM0"/>
<geneLocation type="plasmid" evidence="1 5">
    <name>AbAZ39_p4</name>
</geneLocation>
<dbReference type="RefSeq" id="WP_040137917.1">
    <property type="nucleotide sequence ID" value="NZ_CP007797.1"/>
</dbReference>
<keyword evidence="3" id="KW-0614">Plasmid</keyword>
<evidence type="ECO:0000313" key="4">
    <source>
        <dbReference type="EMBL" id="QCN99378.1"/>
    </source>
</evidence>
<proteinExistence type="predicted"/>
<evidence type="ECO:0000313" key="5">
    <source>
        <dbReference type="Proteomes" id="UP000027186"/>
    </source>
</evidence>
<dbReference type="PANTHER" id="PTHR48228:SF5">
    <property type="entry name" value="ALPHA-METHYLACYL-COA RACEMASE"/>
    <property type="match status" value="1"/>
</dbReference>
<geneLocation type="plasmid" evidence="3">
    <name>p22unnamed</name>
</geneLocation>
<dbReference type="InterPro" id="IPR044855">
    <property type="entry name" value="CoA-Trfase_III_dom3_sf"/>
</dbReference>
<reference evidence="3 6" key="2">
    <citation type="submission" date="2018-01" db="EMBL/GenBank/DDBJ databases">
        <title>Whole genome sequence of Azospirillum brasilense REC3 isolated from strawberry roots.</title>
        <authorList>
            <person name="Fontana C.A."/>
            <person name="Salazar S.M."/>
            <person name="Bassi D."/>
            <person name="Puglisi E."/>
            <person name="Lovaisa N.C."/>
            <person name="Toffoli L.M."/>
            <person name="Pedraza R."/>
            <person name="Cocconcelli P.S."/>
        </authorList>
    </citation>
    <scope>NUCLEOTIDE SEQUENCE [LARGE SCALE GENOMIC DNA]</scope>
    <source>
        <strain evidence="3 6">REC3</strain>
        <plasmid evidence="3">p22unnamed</plasmid>
    </source>
</reference>
<evidence type="ECO:0000313" key="1">
    <source>
        <dbReference type="EMBL" id="AIB16170.1"/>
    </source>
</evidence>
<dbReference type="KEGG" id="aare:D3093_29570"/>
<dbReference type="OrthoDB" id="7457784at2"/>